<dbReference type="InterPro" id="IPR013083">
    <property type="entry name" value="Znf_RING/FYVE/PHD"/>
</dbReference>
<reference evidence="3" key="1">
    <citation type="submission" date="2019-09" db="EMBL/GenBank/DDBJ databases">
        <authorList>
            <person name="Needham M D."/>
        </authorList>
    </citation>
    <scope>NUCLEOTIDE SEQUENCE</scope>
</reference>
<evidence type="ECO:0000256" key="1">
    <source>
        <dbReference type="SAM" id="Phobius"/>
    </source>
</evidence>
<dbReference type="InterPro" id="IPR001841">
    <property type="entry name" value="Znf_RING"/>
</dbReference>
<feature type="transmembrane region" description="Helical" evidence="1">
    <location>
        <begin position="246"/>
        <end position="267"/>
    </location>
</feature>
<sequence length="269" mass="31447">MNIVNDNNLESTFFQNTDLEAGSYQNNLDLESFRDLENDLDLESIRENDLDLESIRENDFDLESFRDQDNDLDLESFQESDYDLESIRENDLDLESFRDQENDYDFNYECDDEYSEDSFFDEEKGELAESSSSSSESNDTVIEIEDSTCLICLENINHNTPSWFIMTKGCQCNVEYHPNCFLTWYQMNGTCPICHKRLNLSNIYLLNINNNYIIEENLSNLLQIEHREDPIEEIVTRQQQFKCSNYLLLILALASGVGVYFTVFYVMGG</sequence>
<proteinExistence type="predicted"/>
<dbReference type="SUPFAM" id="SSF57850">
    <property type="entry name" value="RING/U-box"/>
    <property type="match status" value="1"/>
</dbReference>
<name>A0A5E8CJ29_9ZZZZ</name>
<evidence type="ECO:0000313" key="3">
    <source>
        <dbReference type="EMBL" id="VVU95393.1"/>
    </source>
</evidence>
<feature type="domain" description="RING-type" evidence="2">
    <location>
        <begin position="149"/>
        <end position="195"/>
    </location>
</feature>
<dbReference type="PROSITE" id="PS50089">
    <property type="entry name" value="ZF_RING_2"/>
    <property type="match status" value="1"/>
</dbReference>
<keyword evidence="1" id="KW-0812">Transmembrane</keyword>
<keyword evidence="1" id="KW-0472">Membrane</keyword>
<dbReference type="Gene3D" id="3.30.40.10">
    <property type="entry name" value="Zinc/RING finger domain, C3HC4 (zinc finger)"/>
    <property type="match status" value="1"/>
</dbReference>
<keyword evidence="1" id="KW-1133">Transmembrane helix</keyword>
<evidence type="ECO:0000259" key="2">
    <source>
        <dbReference type="PROSITE" id="PS50089"/>
    </source>
</evidence>
<accession>A0A5E8CJ29</accession>
<gene>
    <name evidence="3" type="ORF">CPAV1605_1144</name>
</gene>
<dbReference type="AlphaFoldDB" id="A0A5E8CJ29"/>
<organism evidence="3">
    <name type="scientific">seawater metagenome</name>
    <dbReference type="NCBI Taxonomy" id="1561972"/>
    <lineage>
        <taxon>unclassified sequences</taxon>
        <taxon>metagenomes</taxon>
        <taxon>ecological metagenomes</taxon>
    </lineage>
</organism>
<dbReference type="EMBL" id="CABVLZ010000004">
    <property type="protein sequence ID" value="VVU95393.1"/>
    <property type="molecule type" value="Genomic_DNA"/>
</dbReference>
<protein>
    <recommendedName>
        <fullName evidence="2">RING-type domain-containing protein</fullName>
    </recommendedName>
</protein>